<dbReference type="PROSITE" id="PS00211">
    <property type="entry name" value="ABC_TRANSPORTER_1"/>
    <property type="match status" value="1"/>
</dbReference>
<feature type="domain" description="ABC transporter" evidence="9">
    <location>
        <begin position="259"/>
        <end position="505"/>
    </location>
</feature>
<dbReference type="EMBL" id="CP000629">
    <property type="protein sequence ID" value="ACM28764.1"/>
    <property type="molecule type" value="Genomic_DNA"/>
</dbReference>
<keyword evidence="6" id="KW-0067">ATP-binding</keyword>
<dbReference type="HOGENOM" id="CLU_000604_92_3_5"/>
<evidence type="ECO:0000313" key="11">
    <source>
        <dbReference type="Proteomes" id="UP000001600"/>
    </source>
</evidence>
<dbReference type="PANTHER" id="PTHR43790">
    <property type="entry name" value="CARBOHYDRATE TRANSPORT ATP-BINDING PROTEIN MG119-RELATED"/>
    <property type="match status" value="1"/>
</dbReference>
<proteinExistence type="inferred from homology"/>
<dbReference type="GO" id="GO:0005524">
    <property type="term" value="F:ATP binding"/>
    <property type="evidence" value="ECO:0007669"/>
    <property type="project" value="UniProtKB-KW"/>
</dbReference>
<dbReference type="CDD" id="cd03216">
    <property type="entry name" value="ABC_Carb_Monos_I"/>
    <property type="match status" value="1"/>
</dbReference>
<keyword evidence="3" id="KW-0762">Sugar transport</keyword>
<dbReference type="InterPro" id="IPR027417">
    <property type="entry name" value="P-loop_NTPase"/>
</dbReference>
<dbReference type="SUPFAM" id="SSF52540">
    <property type="entry name" value="P-loop containing nucleoside triphosphate hydrolases"/>
    <property type="match status" value="2"/>
</dbReference>
<dbReference type="Pfam" id="PF00005">
    <property type="entry name" value="ABC_tran"/>
    <property type="match status" value="2"/>
</dbReference>
<feature type="domain" description="ABC transporter" evidence="9">
    <location>
        <begin position="13"/>
        <end position="246"/>
    </location>
</feature>
<dbReference type="InterPro" id="IPR050107">
    <property type="entry name" value="ABC_carbohydrate_import_ATPase"/>
</dbReference>
<dbReference type="SMART" id="SM00382">
    <property type="entry name" value="AAA"/>
    <property type="match status" value="2"/>
</dbReference>
<dbReference type="PROSITE" id="PS50893">
    <property type="entry name" value="ABC_TRANSPORTER_2"/>
    <property type="match status" value="2"/>
</dbReference>
<evidence type="ECO:0000256" key="8">
    <source>
        <dbReference type="SAM" id="MobiDB-lite"/>
    </source>
</evidence>
<evidence type="ECO:0000256" key="5">
    <source>
        <dbReference type="ARBA" id="ARBA00022741"/>
    </source>
</evidence>
<dbReference type="InterPro" id="IPR003439">
    <property type="entry name" value="ABC_transporter-like_ATP-bd"/>
</dbReference>
<evidence type="ECO:0000313" key="10">
    <source>
        <dbReference type="EMBL" id="ACM28764.1"/>
    </source>
</evidence>
<dbReference type="AlphaFoldDB" id="B9JM50"/>
<organism evidence="10 11">
    <name type="scientific">Rhizobium rhizogenes (strain K84 / ATCC BAA-868)</name>
    <name type="common">Agrobacterium radiobacter</name>
    <dbReference type="NCBI Taxonomy" id="311403"/>
    <lineage>
        <taxon>Bacteria</taxon>
        <taxon>Pseudomonadati</taxon>
        <taxon>Pseudomonadota</taxon>
        <taxon>Alphaproteobacteria</taxon>
        <taxon>Hyphomicrobiales</taxon>
        <taxon>Rhizobiaceae</taxon>
        <taxon>Rhizobium/Agrobacterium group</taxon>
        <taxon>Rhizobium</taxon>
    </lineage>
</organism>
<dbReference type="eggNOG" id="COG1129">
    <property type="taxonomic scope" value="Bacteria"/>
</dbReference>
<sequence>MVGGGETMQKIVFEARGVSKSFGPVQVLDDVSLSLKQGEVLGLIGANGAGKSTLMKILAGSLRPSEGEILLDGKPCLMNSMQEAWAVGIGFVSQELNLFPALTILENLALVPGQTGSMHDAALQSASAATLMELGLTLPLDIKVQELSLADRQLVEIARALLRNPRVLILDEPTSALHPAETERLHDVIRKLREGGVAIIYISHFLEHLLDIADDFAVLRDGRRINFQTRKERPTVPELVEAMLGSRPAAATVAPLRKERGAGLVALEIADATTRSGLSVDQLRAESGEVVGIAGHVGAGPEDLFQLLFGRLPLKSGKISLPSGQVMRPDTPAAVQAGVAYFPADRKRLGLTLRQSIRDNISAVRSLSLGRDGLLPSARHQSNRAEERGKTIGIKMSSIDQVVGELSGGNQQKVVFARWLEARPSLLLLDDPMRGVDVNAKRQIAGIIHDLLNEPRVILFHSTDPADYVAIAHRVIIFVDGTTFCELSGEQLTEHNLVAAMNGIRVDGGDDHHQPHRSNLASRGGGFQ</sequence>
<keyword evidence="4" id="KW-0677">Repeat</keyword>
<dbReference type="Gene3D" id="3.40.50.300">
    <property type="entry name" value="P-loop containing nucleotide triphosphate hydrolases"/>
    <property type="match status" value="2"/>
</dbReference>
<evidence type="ECO:0000256" key="2">
    <source>
        <dbReference type="ARBA" id="ARBA00022448"/>
    </source>
</evidence>
<keyword evidence="7" id="KW-0472">Membrane</keyword>
<dbReference type="PANTHER" id="PTHR43790:SF9">
    <property type="entry name" value="GALACTOFURANOSE TRANSPORTER ATP-BINDING PROTEIN YTFR"/>
    <property type="match status" value="1"/>
</dbReference>
<evidence type="ECO:0000256" key="6">
    <source>
        <dbReference type="ARBA" id="ARBA00022840"/>
    </source>
</evidence>
<feature type="region of interest" description="Disordered" evidence="8">
    <location>
        <begin position="506"/>
        <end position="528"/>
    </location>
</feature>
<evidence type="ECO:0000256" key="7">
    <source>
        <dbReference type="ARBA" id="ARBA00023136"/>
    </source>
</evidence>
<name>B9JM50_RHIR8</name>
<dbReference type="GO" id="GO:0016887">
    <property type="term" value="F:ATP hydrolysis activity"/>
    <property type="evidence" value="ECO:0007669"/>
    <property type="project" value="InterPro"/>
</dbReference>
<keyword evidence="5" id="KW-0547">Nucleotide-binding</keyword>
<reference evidence="10 11" key="1">
    <citation type="journal article" date="2009" name="J. Bacteriol.">
        <title>Genome sequences of three Agrobacterium biovars help elucidate the evolution of multichromosome genomes in bacteria.</title>
        <authorList>
            <person name="Slater S.C."/>
            <person name="Goldman B.S."/>
            <person name="Goodner B."/>
            <person name="Setubal J.C."/>
            <person name="Farrand S.K."/>
            <person name="Nester E.W."/>
            <person name="Burr T.J."/>
            <person name="Banta L."/>
            <person name="Dickerman A.W."/>
            <person name="Paulsen I."/>
            <person name="Otten L."/>
            <person name="Suen G."/>
            <person name="Welch R."/>
            <person name="Almeida N.F."/>
            <person name="Arnold F."/>
            <person name="Burton O.T."/>
            <person name="Du Z."/>
            <person name="Ewing A."/>
            <person name="Godsy E."/>
            <person name="Heisel S."/>
            <person name="Houmiel K.L."/>
            <person name="Jhaveri J."/>
            <person name="Lu J."/>
            <person name="Miller N.M."/>
            <person name="Norton S."/>
            <person name="Chen Q."/>
            <person name="Phoolcharoen W."/>
            <person name="Ohlin V."/>
            <person name="Ondrusek D."/>
            <person name="Pride N."/>
            <person name="Stricklin S.L."/>
            <person name="Sun J."/>
            <person name="Wheeler C."/>
            <person name="Wilson L."/>
            <person name="Zhu H."/>
            <person name="Wood D.W."/>
        </authorList>
    </citation>
    <scope>NUCLEOTIDE SEQUENCE [LARGE SCALE GENOMIC DNA]</scope>
    <source>
        <strain evidence="11">K84 / ATCC BAA-868</strain>
    </source>
</reference>
<gene>
    <name evidence="10" type="primary">rbsAch2</name>
    <name evidence="10" type="ordered locus">Arad_7214</name>
</gene>
<protein>
    <submittedName>
        <fullName evidence="10">Ribose ABC transporter</fullName>
    </submittedName>
</protein>
<evidence type="ECO:0000259" key="9">
    <source>
        <dbReference type="PROSITE" id="PS50893"/>
    </source>
</evidence>
<accession>B9JM50</accession>
<comment type="similarity">
    <text evidence="1">Belongs to the ABC transporter superfamily.</text>
</comment>
<evidence type="ECO:0000256" key="4">
    <source>
        <dbReference type="ARBA" id="ARBA00022737"/>
    </source>
</evidence>
<dbReference type="KEGG" id="ara:Arad_7214"/>
<dbReference type="STRING" id="311403.Arad_7214"/>
<evidence type="ECO:0000256" key="1">
    <source>
        <dbReference type="ARBA" id="ARBA00005417"/>
    </source>
</evidence>
<keyword evidence="2" id="KW-0813">Transport</keyword>
<dbReference type="InterPro" id="IPR017871">
    <property type="entry name" value="ABC_transporter-like_CS"/>
</dbReference>
<dbReference type="InterPro" id="IPR003593">
    <property type="entry name" value="AAA+_ATPase"/>
</dbReference>
<dbReference type="Proteomes" id="UP000001600">
    <property type="component" value="Chromosome 2"/>
</dbReference>
<evidence type="ECO:0000256" key="3">
    <source>
        <dbReference type="ARBA" id="ARBA00022597"/>
    </source>
</evidence>